<dbReference type="PANTHER" id="PTHR10742">
    <property type="entry name" value="FLAVIN MONOAMINE OXIDASE"/>
    <property type="match status" value="1"/>
</dbReference>
<dbReference type="EMBL" id="PUHR01000077">
    <property type="protein sequence ID" value="KAG0668159.1"/>
    <property type="molecule type" value="Genomic_DNA"/>
</dbReference>
<dbReference type="PRINTS" id="PR00757">
    <property type="entry name" value="AMINEOXDASEF"/>
</dbReference>
<feature type="domain" description="Amine oxidase" evidence="5">
    <location>
        <begin position="10"/>
        <end position="300"/>
    </location>
</feature>
<keyword evidence="2 4" id="KW-0560">Oxidoreductase</keyword>
<comment type="similarity">
    <text evidence="4">Belongs to the flavin monoamine oxidase family.</text>
</comment>
<dbReference type="PANTHER" id="PTHR10742:SF410">
    <property type="entry name" value="LYSINE-SPECIFIC HISTONE DEMETHYLASE 2"/>
    <property type="match status" value="1"/>
</dbReference>
<evidence type="ECO:0000259" key="5">
    <source>
        <dbReference type="Pfam" id="PF01593"/>
    </source>
</evidence>
<dbReference type="Gene3D" id="3.90.660.10">
    <property type="match status" value="1"/>
</dbReference>
<evidence type="ECO:0000256" key="4">
    <source>
        <dbReference type="RuleBase" id="RU362067"/>
    </source>
</evidence>
<sequence length="484" mass="55094">MTVVIIGAGISGLKTASALYKHGAKNIKVLESRGRIGGRLQTVTGYDGIRRYDLGASWHHDTLCNDLFFEGVDAGEKYIFDDDFFIYVDKERGRVDRDPQMRLEIVDREISKYADMEYYQKLGAKDVSFQELATRYLFEKRKYLTDDQIRYSAQVSRYLELWHGVDWTQLSAKDTYFGHQGRNAFALNYDTTVNRIADTFPSECIELNTEVNSVKQENNKVIVTTNDNEEYVADYCVVTIPQSVLELSVDHSGKKQSGRIEFDPPLNNSIKEAFKSVHFGGLGKVIFEFEKTRWDTTNGKVVTLAQTSEAFVDAIRGADDFDNLLTYLDKENSRMMTRNCWNQPLYFNNLAKEYIESIQNDKNKIFDFFKPALDAVLKSLNAKKSVINGMNDLNKKFDDPDAPVLRNIIVTNWTQEPYSRGAYTACFPGDDALDMIVALDKGQSSRIRFAGEHTVMDGAGCVYGAWKSGQREADYIAEKMNLTK</sequence>
<dbReference type="SUPFAM" id="SSF54373">
    <property type="entry name" value="FAD-linked reductases, C-terminal domain"/>
    <property type="match status" value="1"/>
</dbReference>
<organism evidence="6 7">
    <name type="scientific">Maudiozyma exigua</name>
    <name type="common">Yeast</name>
    <name type="synonym">Kazachstania exigua</name>
    <dbReference type="NCBI Taxonomy" id="34358"/>
    <lineage>
        <taxon>Eukaryota</taxon>
        <taxon>Fungi</taxon>
        <taxon>Dikarya</taxon>
        <taxon>Ascomycota</taxon>
        <taxon>Saccharomycotina</taxon>
        <taxon>Saccharomycetes</taxon>
        <taxon>Saccharomycetales</taxon>
        <taxon>Saccharomycetaceae</taxon>
        <taxon>Maudiozyma</taxon>
    </lineage>
</organism>
<evidence type="ECO:0000313" key="6">
    <source>
        <dbReference type="EMBL" id="KAG0668159.1"/>
    </source>
</evidence>
<dbReference type="Pfam" id="PF01593">
    <property type="entry name" value="Amino_oxidase"/>
    <property type="match status" value="2"/>
</dbReference>
<dbReference type="GO" id="GO:0016491">
    <property type="term" value="F:oxidoreductase activity"/>
    <property type="evidence" value="ECO:0007669"/>
    <property type="project" value="UniProtKB-KW"/>
</dbReference>
<keyword evidence="7" id="KW-1185">Reference proteome</keyword>
<feature type="binding site" evidence="3">
    <location>
        <position position="11"/>
    </location>
    <ligand>
        <name>FAD</name>
        <dbReference type="ChEBI" id="CHEBI:57692"/>
    </ligand>
</feature>
<keyword evidence="4" id="KW-0285">Flavoprotein</keyword>
<dbReference type="AlphaFoldDB" id="A0A9P6WB82"/>
<feature type="binding site" evidence="3">
    <location>
        <position position="211"/>
    </location>
    <ligand>
        <name>FAD</name>
        <dbReference type="ChEBI" id="CHEBI:57692"/>
    </ligand>
</feature>
<evidence type="ECO:0000256" key="1">
    <source>
        <dbReference type="ARBA" id="ARBA00001974"/>
    </source>
</evidence>
<evidence type="ECO:0000256" key="2">
    <source>
        <dbReference type="ARBA" id="ARBA00023002"/>
    </source>
</evidence>
<comment type="cofactor">
    <cofactor evidence="1 4">
        <name>FAD</name>
        <dbReference type="ChEBI" id="CHEBI:57692"/>
    </cofactor>
</comment>
<comment type="caution">
    <text evidence="6">The sequence shown here is derived from an EMBL/GenBank/DDBJ whole genome shotgun (WGS) entry which is preliminary data.</text>
</comment>
<name>A0A9P6WB82_MAUEX</name>
<dbReference type="Proteomes" id="UP000750334">
    <property type="component" value="Unassembled WGS sequence"/>
</dbReference>
<feature type="domain" description="Amine oxidase" evidence="5">
    <location>
        <begin position="390"/>
        <end position="476"/>
    </location>
</feature>
<protein>
    <recommendedName>
        <fullName evidence="4">Amine oxidase</fullName>
        <ecNumber evidence="4">1.4.3.-</ecNumber>
    </recommendedName>
</protein>
<reference evidence="6 7" key="1">
    <citation type="submission" date="2020-11" db="EMBL/GenBank/DDBJ databases">
        <title>Kefir isolates.</title>
        <authorList>
            <person name="Marcisauskas S."/>
            <person name="Kim Y."/>
            <person name="Blasche S."/>
        </authorList>
    </citation>
    <scope>NUCLEOTIDE SEQUENCE [LARGE SCALE GENOMIC DNA]</scope>
    <source>
        <strain evidence="6 7">OG2</strain>
    </source>
</reference>
<evidence type="ECO:0000313" key="7">
    <source>
        <dbReference type="Proteomes" id="UP000750334"/>
    </source>
</evidence>
<dbReference type="InterPro" id="IPR036188">
    <property type="entry name" value="FAD/NAD-bd_sf"/>
</dbReference>
<proteinExistence type="inferred from homology"/>
<dbReference type="Gene3D" id="3.50.50.60">
    <property type="entry name" value="FAD/NAD(P)-binding domain"/>
    <property type="match status" value="1"/>
</dbReference>
<dbReference type="InterPro" id="IPR002937">
    <property type="entry name" value="Amino_oxidase"/>
</dbReference>
<keyword evidence="4" id="KW-0274">FAD</keyword>
<evidence type="ECO:0000256" key="3">
    <source>
        <dbReference type="PIRSR" id="PIRSR601613-1"/>
    </source>
</evidence>
<gene>
    <name evidence="6" type="ORF">C6P45_004949</name>
</gene>
<dbReference type="InterPro" id="IPR001613">
    <property type="entry name" value="Flavin_amine_oxidase"/>
</dbReference>
<accession>A0A9P6WB82</accession>
<dbReference type="OrthoDB" id="5046242at2759"/>
<dbReference type="EC" id="1.4.3.-" evidence="4"/>
<dbReference type="SUPFAM" id="SSF51905">
    <property type="entry name" value="FAD/NAD(P)-binding domain"/>
    <property type="match status" value="1"/>
</dbReference>
<dbReference type="InterPro" id="IPR050281">
    <property type="entry name" value="Flavin_monoamine_oxidase"/>
</dbReference>